<proteinExistence type="predicted"/>
<keyword evidence="2" id="KW-1185">Reference proteome</keyword>
<protein>
    <submittedName>
        <fullName evidence="1">Uncharacterized protein</fullName>
    </submittedName>
</protein>
<reference evidence="1" key="1">
    <citation type="journal article" date="2019" name="PLoS Negl. Trop. Dis.">
        <title>Revisiting the worldwide diversity of Leptospira species in the environment.</title>
        <authorList>
            <person name="Vincent A.T."/>
            <person name="Schiettekatte O."/>
            <person name="Bourhy P."/>
            <person name="Veyrier F.J."/>
            <person name="Picardeau M."/>
        </authorList>
    </citation>
    <scope>NUCLEOTIDE SEQUENCE [LARGE SCALE GENOMIC DNA]</scope>
    <source>
        <strain evidence="1">201800265</strain>
    </source>
</reference>
<gene>
    <name evidence="1" type="ORF">EHQ52_12360</name>
</gene>
<dbReference type="OrthoDB" id="7065089at2"/>
<organism evidence="1 2">
    <name type="scientific">Leptospira koniambonensis</name>
    <dbReference type="NCBI Taxonomy" id="2484950"/>
    <lineage>
        <taxon>Bacteria</taxon>
        <taxon>Pseudomonadati</taxon>
        <taxon>Spirochaetota</taxon>
        <taxon>Spirochaetia</taxon>
        <taxon>Leptospirales</taxon>
        <taxon>Leptospiraceae</taxon>
        <taxon>Leptospira</taxon>
    </lineage>
</organism>
<dbReference type="Proteomes" id="UP000297871">
    <property type="component" value="Unassembled WGS sequence"/>
</dbReference>
<sequence length="59" mass="6595">MLLFIPISVNDRQVSAYQRLTMQAAGGVLSNIRMEESWFYGLVGTGYCTKFSAMVSRAQ</sequence>
<name>A0A4V3JNM8_9LEPT</name>
<dbReference type="EMBL" id="RQFY01000004">
    <property type="protein sequence ID" value="TGL35559.1"/>
    <property type="molecule type" value="Genomic_DNA"/>
</dbReference>
<evidence type="ECO:0000313" key="1">
    <source>
        <dbReference type="EMBL" id="TGL35559.1"/>
    </source>
</evidence>
<evidence type="ECO:0000313" key="2">
    <source>
        <dbReference type="Proteomes" id="UP000297871"/>
    </source>
</evidence>
<accession>A0A4V3JNM8</accession>
<comment type="caution">
    <text evidence="1">The sequence shown here is derived from an EMBL/GenBank/DDBJ whole genome shotgun (WGS) entry which is preliminary data.</text>
</comment>
<dbReference type="AlphaFoldDB" id="A0A4V3JNM8"/>